<keyword evidence="2" id="KW-1185">Reference proteome</keyword>
<reference evidence="1 2" key="1">
    <citation type="submission" date="2020-04" db="EMBL/GenBank/DDBJ databases">
        <title>Salinimonas sp. HHU 13199.</title>
        <authorList>
            <person name="Cui X."/>
            <person name="Zhang D."/>
        </authorList>
    </citation>
    <scope>NUCLEOTIDE SEQUENCE [LARGE SCALE GENOMIC DNA]</scope>
    <source>
        <strain evidence="1 2">HHU 13199</strain>
    </source>
</reference>
<organism evidence="1 2">
    <name type="scientific">Salinimonas profundi</name>
    <dbReference type="NCBI Taxonomy" id="2729140"/>
    <lineage>
        <taxon>Bacteria</taxon>
        <taxon>Pseudomonadati</taxon>
        <taxon>Pseudomonadota</taxon>
        <taxon>Gammaproteobacteria</taxon>
        <taxon>Alteromonadales</taxon>
        <taxon>Alteromonadaceae</taxon>
        <taxon>Alteromonas/Salinimonas group</taxon>
        <taxon>Salinimonas</taxon>
    </lineage>
</organism>
<protein>
    <submittedName>
        <fullName evidence="1">Uncharacterized protein</fullName>
    </submittedName>
</protein>
<dbReference type="Proteomes" id="UP000624419">
    <property type="component" value="Unassembled WGS sequence"/>
</dbReference>
<evidence type="ECO:0000313" key="1">
    <source>
        <dbReference type="EMBL" id="MBD3587513.1"/>
    </source>
</evidence>
<evidence type="ECO:0000313" key="2">
    <source>
        <dbReference type="Proteomes" id="UP000624419"/>
    </source>
</evidence>
<accession>A0ABR8LPH6</accession>
<name>A0ABR8LPH6_9ALTE</name>
<dbReference type="RefSeq" id="WP_168190734.1">
    <property type="nucleotide sequence ID" value="NZ_JABBXD010000015.1"/>
</dbReference>
<comment type="caution">
    <text evidence="1">The sequence shown here is derived from an EMBL/GenBank/DDBJ whole genome shotgun (WGS) entry which is preliminary data.</text>
</comment>
<sequence>MQVDSWTVDWMAKREIDSSIRESMLEREGLAAFSTPYEFKSEMVTDLPTNK</sequence>
<dbReference type="EMBL" id="JABBXD010000015">
    <property type="protein sequence ID" value="MBD3587513.1"/>
    <property type="molecule type" value="Genomic_DNA"/>
</dbReference>
<gene>
    <name evidence="1" type="ORF">HHX48_17375</name>
</gene>
<proteinExistence type="predicted"/>